<evidence type="ECO:0000313" key="2">
    <source>
        <dbReference type="EMBL" id="TWU59302.1"/>
    </source>
</evidence>
<protein>
    <submittedName>
        <fullName evidence="2">Putative S-adenosylmethionine-dependent methyltransferase</fullName>
        <ecNumber evidence="2">2.1.1.-</ecNumber>
    </submittedName>
</protein>
<dbReference type="CDD" id="cd02440">
    <property type="entry name" value="AdoMet_MTases"/>
    <property type="match status" value="1"/>
</dbReference>
<dbReference type="Pfam" id="PF13489">
    <property type="entry name" value="Methyltransf_23"/>
    <property type="match status" value="1"/>
</dbReference>
<gene>
    <name evidence="2" type="ORF">Poly51_20900</name>
</gene>
<dbReference type="SUPFAM" id="SSF53335">
    <property type="entry name" value="S-adenosyl-L-methionine-dependent methyltransferases"/>
    <property type="match status" value="1"/>
</dbReference>
<dbReference type="InterPro" id="IPR029063">
    <property type="entry name" value="SAM-dependent_MTases_sf"/>
</dbReference>
<dbReference type="PANTHER" id="PTHR43861:SF3">
    <property type="entry name" value="PUTATIVE (AFU_ORTHOLOGUE AFUA_2G14390)-RELATED"/>
    <property type="match status" value="1"/>
</dbReference>
<evidence type="ECO:0000313" key="3">
    <source>
        <dbReference type="Proteomes" id="UP000318288"/>
    </source>
</evidence>
<keyword evidence="2" id="KW-0489">Methyltransferase</keyword>
<reference evidence="2 3" key="1">
    <citation type="submission" date="2019-02" db="EMBL/GenBank/DDBJ databases">
        <title>Deep-cultivation of Planctomycetes and their phenomic and genomic characterization uncovers novel biology.</title>
        <authorList>
            <person name="Wiegand S."/>
            <person name="Jogler M."/>
            <person name="Boedeker C."/>
            <person name="Pinto D."/>
            <person name="Vollmers J."/>
            <person name="Rivas-Marin E."/>
            <person name="Kohn T."/>
            <person name="Peeters S.H."/>
            <person name="Heuer A."/>
            <person name="Rast P."/>
            <person name="Oberbeckmann S."/>
            <person name="Bunk B."/>
            <person name="Jeske O."/>
            <person name="Meyerdierks A."/>
            <person name="Storesund J.E."/>
            <person name="Kallscheuer N."/>
            <person name="Luecker S."/>
            <person name="Lage O.M."/>
            <person name="Pohl T."/>
            <person name="Merkel B.J."/>
            <person name="Hornburger P."/>
            <person name="Mueller R.-W."/>
            <person name="Bruemmer F."/>
            <person name="Labrenz M."/>
            <person name="Spormann A.M."/>
            <person name="Op Den Camp H."/>
            <person name="Overmann J."/>
            <person name="Amann R."/>
            <person name="Jetten M.S.M."/>
            <person name="Mascher T."/>
            <person name="Medema M.H."/>
            <person name="Devos D.P."/>
            <person name="Kaster A.-K."/>
            <person name="Ovreas L."/>
            <person name="Rohde M."/>
            <person name="Galperin M.Y."/>
            <person name="Jogler C."/>
        </authorList>
    </citation>
    <scope>NUCLEOTIDE SEQUENCE [LARGE SCALE GENOMIC DNA]</scope>
    <source>
        <strain evidence="2 3">Poly51</strain>
    </source>
</reference>
<comment type="caution">
    <text evidence="2">The sequence shown here is derived from an EMBL/GenBank/DDBJ whole genome shotgun (WGS) entry which is preliminary data.</text>
</comment>
<dbReference type="GO" id="GO:0008168">
    <property type="term" value="F:methyltransferase activity"/>
    <property type="evidence" value="ECO:0007669"/>
    <property type="project" value="UniProtKB-KW"/>
</dbReference>
<dbReference type="AlphaFoldDB" id="A0A5C6FEX7"/>
<dbReference type="PANTHER" id="PTHR43861">
    <property type="entry name" value="TRANS-ACONITATE 2-METHYLTRANSFERASE-RELATED"/>
    <property type="match status" value="1"/>
</dbReference>
<dbReference type="OrthoDB" id="2577067at2"/>
<keyword evidence="1 2" id="KW-0808">Transferase</keyword>
<proteinExistence type="predicted"/>
<dbReference type="Proteomes" id="UP000318288">
    <property type="component" value="Unassembled WGS sequence"/>
</dbReference>
<name>A0A5C6FEX7_9BACT</name>
<organism evidence="2 3">
    <name type="scientific">Rubripirellula tenax</name>
    <dbReference type="NCBI Taxonomy" id="2528015"/>
    <lineage>
        <taxon>Bacteria</taxon>
        <taxon>Pseudomonadati</taxon>
        <taxon>Planctomycetota</taxon>
        <taxon>Planctomycetia</taxon>
        <taxon>Pirellulales</taxon>
        <taxon>Pirellulaceae</taxon>
        <taxon>Rubripirellula</taxon>
    </lineage>
</organism>
<dbReference type="GO" id="GO:0032259">
    <property type="term" value="P:methylation"/>
    <property type="evidence" value="ECO:0007669"/>
    <property type="project" value="UniProtKB-KW"/>
</dbReference>
<accession>A0A5C6FEX7</accession>
<dbReference type="EMBL" id="SJPW01000002">
    <property type="protein sequence ID" value="TWU59302.1"/>
    <property type="molecule type" value="Genomic_DNA"/>
</dbReference>
<dbReference type="Gene3D" id="3.40.50.150">
    <property type="entry name" value="Vaccinia Virus protein VP39"/>
    <property type="match status" value="1"/>
</dbReference>
<dbReference type="EC" id="2.1.1.-" evidence="2"/>
<evidence type="ECO:0000256" key="1">
    <source>
        <dbReference type="ARBA" id="ARBA00022679"/>
    </source>
</evidence>
<keyword evidence="3" id="KW-1185">Reference proteome</keyword>
<sequence>MTSLQPPELELVNCPICGSQDFHKVLDTVDNLFRIPGVYVVCRCRDCSHLYLNPRPTAATLHRCYPSEYGPHQTPAPHERELDSTPSSPWYLRHLPLKRIPGLRAFFYWLMDDRGQPLPSWPEKFDQGPPRVLELGCSTGAYLGRLADAGWQGVGIEPSLVASQKARESGYAVHTGVLDDVQLSPRSFDAICAWMVLEHTIDPVDTLQLFARLLRPGGQLLLSVPNAGCWEPKVFRKYWYVWESPRHLHHFDPKRLQKLLQDTGYPDVQVVHQRNVLNIIGSIGIFLKRFQSTARLGQRIMRYPDSPRLPVQLLLAPIAQALALFGQAGRLTIIAHTSCDQTTAGDLPK</sequence>